<evidence type="ECO:0000313" key="1">
    <source>
        <dbReference type="EMBL" id="MCO6045523.1"/>
    </source>
</evidence>
<dbReference type="PANTHER" id="PTHR35190">
    <property type="entry name" value="PROTEIN DCD1B"/>
    <property type="match status" value="1"/>
</dbReference>
<dbReference type="Gene3D" id="3.60.60.10">
    <property type="entry name" value="Penicillin V Acylase, Chain A"/>
    <property type="match status" value="1"/>
</dbReference>
<proteinExistence type="predicted"/>
<dbReference type="PANTHER" id="PTHR35190:SF1">
    <property type="entry name" value="PEPTIDASE C45 HYDROLASE DOMAIN-CONTAINING PROTEIN"/>
    <property type="match status" value="1"/>
</dbReference>
<name>A0A9X2JIB0_9BACT</name>
<keyword evidence="2" id="KW-1185">Reference proteome</keyword>
<dbReference type="RefSeq" id="WP_252853635.1">
    <property type="nucleotide sequence ID" value="NZ_JAMXLR010000055.1"/>
</dbReference>
<dbReference type="AlphaFoldDB" id="A0A9X2JIB0"/>
<reference evidence="1" key="1">
    <citation type="submission" date="2022-06" db="EMBL/GenBank/DDBJ databases">
        <title>Aeoliella straminimaris, a novel planctomycete from sediments.</title>
        <authorList>
            <person name="Vitorino I.R."/>
            <person name="Lage O.M."/>
        </authorList>
    </citation>
    <scope>NUCLEOTIDE SEQUENCE</scope>
    <source>
        <strain evidence="1">ICT_H6.2</strain>
    </source>
</reference>
<sequence>MAAQHVLEGTIEASCPDDTPLRVWAMPVVTTESGHLVPPTKAEILAAASSGDVGTRSTSRKFSLAVDGQGPYCVFAFADLNDNGCWDPATPEPFGWFATEAAGSYAPVKASDRSSVALNFSLKAPRPIPTESQAIEGGSVTQIKGYTVLQLTGDAQQRGFAHGKLMADPIVDFFRFYILEDKMQSARGYEASFAKFLHSNFSYPPEFVTECEAVIEGMKASGADLQVPELGREFSLTDLYAINAYIETRAMRTSCTQFAAWGERTAGTDVDGGMITGRNMDGEIDLRRVTVSHFLLMAVDPTEPGQKRYVSMMWPGFVATISGINEDGFYTMENAGLTGPGPVVDQMVPFSWAMRESLAKLGGDATPESVQSLVDSFDNSAGGSCGPGCITLFAVPYKGQETPAFILEGDRFGDQIRRAEQAEPYVPQALVASNHHRAYGVNASRPGQVFDKTPSFSSLWRYEAGMNKLDAWYRVGRAIGTDEMQQLLQTVAHGTTEYAIITRPNQREVDVAVASMKSEPWDAPYRGWTTFAFDELFAAPRVASDSPATGQ</sequence>
<dbReference type="EMBL" id="JAMXLR010000055">
    <property type="protein sequence ID" value="MCO6045523.1"/>
    <property type="molecule type" value="Genomic_DNA"/>
</dbReference>
<protein>
    <submittedName>
        <fullName evidence="1">Uncharacterized protein</fullName>
    </submittedName>
</protein>
<comment type="caution">
    <text evidence="1">The sequence shown here is derived from an EMBL/GenBank/DDBJ whole genome shotgun (WGS) entry which is preliminary data.</text>
</comment>
<dbReference type="InterPro" id="IPR047803">
    <property type="entry name" value="DCD1A/B-like"/>
</dbReference>
<evidence type="ECO:0000313" key="2">
    <source>
        <dbReference type="Proteomes" id="UP001155241"/>
    </source>
</evidence>
<organism evidence="1 2">
    <name type="scientific">Aeoliella straminimaris</name>
    <dbReference type="NCBI Taxonomy" id="2954799"/>
    <lineage>
        <taxon>Bacteria</taxon>
        <taxon>Pseudomonadati</taxon>
        <taxon>Planctomycetota</taxon>
        <taxon>Planctomycetia</taxon>
        <taxon>Pirellulales</taxon>
        <taxon>Lacipirellulaceae</taxon>
        <taxon>Aeoliella</taxon>
    </lineage>
</organism>
<gene>
    <name evidence="1" type="ORF">NG895_16550</name>
</gene>
<dbReference type="Proteomes" id="UP001155241">
    <property type="component" value="Unassembled WGS sequence"/>
</dbReference>
<accession>A0A9X2JIB0</accession>